<reference evidence="3" key="3">
    <citation type="submission" date="2025-08" db="UniProtKB">
        <authorList>
            <consortium name="RefSeq"/>
        </authorList>
    </citation>
    <scope>IDENTIFICATION</scope>
    <source>
        <strain evidence="3">CBS 342.82</strain>
    </source>
</reference>
<accession>A0A6J3LZ49</accession>
<feature type="region of interest" description="Disordered" evidence="1">
    <location>
        <begin position="71"/>
        <end position="167"/>
    </location>
</feature>
<dbReference type="Proteomes" id="UP000504637">
    <property type="component" value="Unplaced"/>
</dbReference>
<sequence length="167" mass="19077">MMMMRDAYYLGIRQTWKLVNQRPAGPHAGAPRIKDWKPRWAAVGHHLVNAPSGRNVYRAMIFVIILKHGHSRSPGLQHMGERERESRRSDGETTRDPPRAVELSTKKTDSRRLSPRRFPSSIHTCHSRREDDDGVCEQRHWNRGDGGHSGGSDSSERIKSSVEIPRP</sequence>
<name>A0A6J3LZ49_9PEZI</name>
<keyword evidence="2" id="KW-1185">Reference proteome</keyword>
<protein>
    <submittedName>
        <fullName evidence="3">Uncharacterized protein</fullName>
    </submittedName>
</protein>
<dbReference type="AlphaFoldDB" id="A0A6J3LZ49"/>
<evidence type="ECO:0000313" key="3">
    <source>
        <dbReference type="RefSeq" id="XP_033457969.1"/>
    </source>
</evidence>
<feature type="compositionally biased region" description="Basic and acidic residues" evidence="1">
    <location>
        <begin position="79"/>
        <end position="112"/>
    </location>
</feature>
<reference evidence="3" key="1">
    <citation type="submission" date="2020-01" db="EMBL/GenBank/DDBJ databases">
        <authorList>
            <consortium name="DOE Joint Genome Institute"/>
            <person name="Haridas S."/>
            <person name="Albert R."/>
            <person name="Binder M."/>
            <person name="Bloem J."/>
            <person name="Labutti K."/>
            <person name="Salamov A."/>
            <person name="Andreopoulos B."/>
            <person name="Baker S.E."/>
            <person name="Barry K."/>
            <person name="Bills G."/>
            <person name="Bluhm B.H."/>
            <person name="Cannon C."/>
            <person name="Castanera R."/>
            <person name="Culley D.E."/>
            <person name="Daum C."/>
            <person name="Ezra D."/>
            <person name="Gonzalez J.B."/>
            <person name="Henrissat B."/>
            <person name="Kuo A."/>
            <person name="Liang C."/>
            <person name="Lipzen A."/>
            <person name="Lutzoni F."/>
            <person name="Magnuson J."/>
            <person name="Mondo S."/>
            <person name="Nolan M."/>
            <person name="Ohm R."/>
            <person name="Pangilinan J."/>
            <person name="Park H.-J."/>
            <person name="Ramirez L."/>
            <person name="Alfaro M."/>
            <person name="Sun H."/>
            <person name="Tritt A."/>
            <person name="Yoshinaga Y."/>
            <person name="Zwiers L.-H."/>
            <person name="Turgeon B.G."/>
            <person name="Goodwin S.B."/>
            <person name="Spatafora J.W."/>
            <person name="Crous P.W."/>
            <person name="Grigoriev I.V."/>
        </authorList>
    </citation>
    <scope>NUCLEOTIDE SEQUENCE</scope>
    <source>
        <strain evidence="3">CBS 342.82</strain>
    </source>
</reference>
<evidence type="ECO:0000313" key="2">
    <source>
        <dbReference type="Proteomes" id="UP000504637"/>
    </source>
</evidence>
<dbReference type="GeneID" id="54357844"/>
<proteinExistence type="predicted"/>
<dbReference type="RefSeq" id="XP_033457969.1">
    <property type="nucleotide sequence ID" value="XM_033600044.1"/>
</dbReference>
<evidence type="ECO:0000256" key="1">
    <source>
        <dbReference type="SAM" id="MobiDB-lite"/>
    </source>
</evidence>
<feature type="compositionally biased region" description="Basic and acidic residues" evidence="1">
    <location>
        <begin position="127"/>
        <end position="146"/>
    </location>
</feature>
<organism evidence="3">
    <name type="scientific">Dissoconium aciculare CBS 342.82</name>
    <dbReference type="NCBI Taxonomy" id="1314786"/>
    <lineage>
        <taxon>Eukaryota</taxon>
        <taxon>Fungi</taxon>
        <taxon>Dikarya</taxon>
        <taxon>Ascomycota</taxon>
        <taxon>Pezizomycotina</taxon>
        <taxon>Dothideomycetes</taxon>
        <taxon>Dothideomycetidae</taxon>
        <taxon>Mycosphaerellales</taxon>
        <taxon>Dissoconiaceae</taxon>
        <taxon>Dissoconium</taxon>
    </lineage>
</organism>
<feature type="compositionally biased region" description="Basic and acidic residues" evidence="1">
    <location>
        <begin position="154"/>
        <end position="167"/>
    </location>
</feature>
<reference evidence="3" key="2">
    <citation type="submission" date="2020-04" db="EMBL/GenBank/DDBJ databases">
        <authorList>
            <consortium name="NCBI Genome Project"/>
        </authorList>
    </citation>
    <scope>NUCLEOTIDE SEQUENCE</scope>
    <source>
        <strain evidence="3">CBS 342.82</strain>
    </source>
</reference>
<gene>
    <name evidence="3" type="ORF">K489DRAFT_260898</name>
</gene>